<evidence type="ECO:0000313" key="7">
    <source>
        <dbReference type="EMBL" id="JAS08897.1"/>
    </source>
</evidence>
<dbReference type="Gene3D" id="2.120.10.30">
    <property type="entry name" value="TolB, C-terminal domain"/>
    <property type="match status" value="1"/>
</dbReference>
<evidence type="ECO:0000256" key="2">
    <source>
        <dbReference type="ARBA" id="ARBA00022737"/>
    </source>
</evidence>
<keyword evidence="5" id="KW-1133">Transmembrane helix</keyword>
<evidence type="ECO:0008006" key="8">
    <source>
        <dbReference type="Google" id="ProtNLM"/>
    </source>
</evidence>
<gene>
    <name evidence="7" type="ORF">g.37723</name>
</gene>
<evidence type="ECO:0000256" key="1">
    <source>
        <dbReference type="ARBA" id="ARBA00022729"/>
    </source>
</evidence>
<dbReference type="EMBL" id="GEDC01028401">
    <property type="protein sequence ID" value="JAS08897.1"/>
    <property type="molecule type" value="Transcribed_RNA"/>
</dbReference>
<keyword evidence="2" id="KW-0677">Repeat</keyword>
<feature type="signal peptide" evidence="6">
    <location>
        <begin position="1"/>
        <end position="22"/>
    </location>
</feature>
<keyword evidence="5" id="KW-0812">Transmembrane</keyword>
<evidence type="ECO:0000256" key="6">
    <source>
        <dbReference type="SAM" id="SignalP"/>
    </source>
</evidence>
<evidence type="ECO:0000256" key="4">
    <source>
        <dbReference type="PROSITE-ProRule" id="PRU00504"/>
    </source>
</evidence>
<dbReference type="GO" id="GO:0005576">
    <property type="term" value="C:extracellular region"/>
    <property type="evidence" value="ECO:0007669"/>
    <property type="project" value="TreeGrafter"/>
</dbReference>
<dbReference type="CDD" id="cd14958">
    <property type="entry name" value="NHL_PAL_like"/>
    <property type="match status" value="1"/>
</dbReference>
<dbReference type="SUPFAM" id="SSF101898">
    <property type="entry name" value="NHL repeat"/>
    <property type="match status" value="1"/>
</dbReference>
<sequence length="510" mass="56295">MLLSSSFVTLLSALVLFINVQATANVDGPYDKHNHLVKREPLSTRKNFVNFNQESSGYERNKNVFNNPIISTQLPEEWLKVSNWPAKETPKLGQVSGVTINSKGQVLIFHRGDHIWNGETFDINHNYLLRDLGPISKPTIIVYDPVLGTVLQEWGEKIFFIPHGISVDHEDNLWLTDVALHQIFKFSPLSTNPKSALLQIGTPFKPGNSAEQFCKPTSVAVIPSGDFFVADGYCNSRIVKFNSAGVKISQFGRPTLPHGLSMPPIYNFNVPHALTLVEDKELVCVADRENGRVQCFDWKTGNFSYQIYSNVIGSEVYSVTYSPVAGGMFIIVNGKEMRQFGVVVRGFVVNADTRQPASIFGPILESPHDVAISADGKDIYVAEIGPFKIIKYSRNVSFNSVPSKSHSVSKATFLQAAQTNGLNTERGSMLPAVLVIAAALMFAGAILIGVIVYSRTKRRGCGQCSRRWMLGRSPAEGFKLGHLLGQHQGFEKLSTAEESEEEVTSLQPFA</sequence>
<protein>
    <recommendedName>
        <fullName evidence="8">Peptidylamidoglycolate lyase</fullName>
    </recommendedName>
</protein>
<keyword evidence="1 6" id="KW-0732">Signal</keyword>
<proteinExistence type="predicted"/>
<feature type="repeat" description="NHL" evidence="4">
    <location>
        <begin position="205"/>
        <end position="244"/>
    </location>
</feature>
<organism evidence="7">
    <name type="scientific">Clastoptera arizonana</name>
    <name type="common">Arizona spittle bug</name>
    <dbReference type="NCBI Taxonomy" id="38151"/>
    <lineage>
        <taxon>Eukaryota</taxon>
        <taxon>Metazoa</taxon>
        <taxon>Ecdysozoa</taxon>
        <taxon>Arthropoda</taxon>
        <taxon>Hexapoda</taxon>
        <taxon>Insecta</taxon>
        <taxon>Pterygota</taxon>
        <taxon>Neoptera</taxon>
        <taxon>Paraneoptera</taxon>
        <taxon>Hemiptera</taxon>
        <taxon>Auchenorrhyncha</taxon>
        <taxon>Cercopoidea</taxon>
        <taxon>Clastopteridae</taxon>
        <taxon>Clastoptera</taxon>
    </lineage>
</organism>
<feature type="transmembrane region" description="Helical" evidence="5">
    <location>
        <begin position="429"/>
        <end position="453"/>
    </location>
</feature>
<accession>A0A1B6C5Z1</accession>
<dbReference type="InterPro" id="IPR001258">
    <property type="entry name" value="NHL_repeat"/>
</dbReference>
<name>A0A1B6C5Z1_9HEMI</name>
<dbReference type="PROSITE" id="PS51125">
    <property type="entry name" value="NHL"/>
    <property type="match status" value="2"/>
</dbReference>
<evidence type="ECO:0000256" key="5">
    <source>
        <dbReference type="SAM" id="Phobius"/>
    </source>
</evidence>
<keyword evidence="5" id="KW-0472">Membrane</keyword>
<dbReference type="InterPro" id="IPR011042">
    <property type="entry name" value="6-blade_b-propeller_TolB-like"/>
</dbReference>
<dbReference type="PANTHER" id="PTHR10680">
    <property type="entry name" value="PEPTIDYL-GLYCINE ALPHA-AMIDATING MONOOXYGENASE"/>
    <property type="match status" value="1"/>
</dbReference>
<evidence type="ECO:0000256" key="3">
    <source>
        <dbReference type="ARBA" id="ARBA00023180"/>
    </source>
</evidence>
<feature type="repeat" description="NHL" evidence="4">
    <location>
        <begin position="267"/>
        <end position="299"/>
    </location>
</feature>
<reference evidence="7" key="1">
    <citation type="submission" date="2015-12" db="EMBL/GenBank/DDBJ databases">
        <title>De novo transcriptome assembly of four potential Pierce s Disease insect vectors from Arizona vineyards.</title>
        <authorList>
            <person name="Tassone E.E."/>
        </authorList>
    </citation>
    <scope>NUCLEOTIDE SEQUENCE</scope>
</reference>
<dbReference type="Pfam" id="PF01436">
    <property type="entry name" value="NHL"/>
    <property type="match status" value="2"/>
</dbReference>
<dbReference type="PANTHER" id="PTHR10680:SF14">
    <property type="entry name" value="PEPTIDYL-GLYCINE ALPHA-AMIDATING MONOOXYGENASE"/>
    <property type="match status" value="1"/>
</dbReference>
<keyword evidence="3" id="KW-0325">Glycoprotein</keyword>
<feature type="chain" id="PRO_5008580236" description="Peptidylamidoglycolate lyase" evidence="6">
    <location>
        <begin position="23"/>
        <end position="510"/>
    </location>
</feature>
<dbReference type="AlphaFoldDB" id="A0A1B6C5Z1"/>